<gene>
    <name evidence="3" type="ORF">GCK32_006451</name>
    <name evidence="4" type="ORF">GCK32_006602</name>
</gene>
<reference evidence="3 5" key="1">
    <citation type="submission" date="2019-10" db="EMBL/GenBank/DDBJ databases">
        <title>Assembly and Annotation for the nematode Trichostrongylus colubriformis.</title>
        <authorList>
            <person name="Martin J."/>
        </authorList>
    </citation>
    <scope>NUCLEOTIDE SEQUENCE [LARGE SCALE GENOMIC DNA]</scope>
    <source>
        <strain evidence="3">G859</strain>
        <tissue evidence="3">Whole worm</tissue>
    </source>
</reference>
<dbReference type="EMBL" id="WIXE01002054">
    <property type="protein sequence ID" value="KAK5985152.1"/>
    <property type="molecule type" value="Genomic_DNA"/>
</dbReference>
<feature type="region of interest" description="Disordered" evidence="1">
    <location>
        <begin position="66"/>
        <end position="87"/>
    </location>
</feature>
<feature type="signal peptide" evidence="2">
    <location>
        <begin position="1"/>
        <end position="22"/>
    </location>
</feature>
<evidence type="ECO:0000256" key="1">
    <source>
        <dbReference type="SAM" id="MobiDB-lite"/>
    </source>
</evidence>
<evidence type="ECO:0000256" key="2">
    <source>
        <dbReference type="SAM" id="SignalP"/>
    </source>
</evidence>
<evidence type="ECO:0000313" key="3">
    <source>
        <dbReference type="EMBL" id="KAK5978112.1"/>
    </source>
</evidence>
<feature type="compositionally biased region" description="Basic residues" evidence="1">
    <location>
        <begin position="77"/>
        <end position="87"/>
    </location>
</feature>
<organism evidence="3 5">
    <name type="scientific">Trichostrongylus colubriformis</name>
    <name type="common">Black scour worm</name>
    <dbReference type="NCBI Taxonomy" id="6319"/>
    <lineage>
        <taxon>Eukaryota</taxon>
        <taxon>Metazoa</taxon>
        <taxon>Ecdysozoa</taxon>
        <taxon>Nematoda</taxon>
        <taxon>Chromadorea</taxon>
        <taxon>Rhabditida</taxon>
        <taxon>Rhabditina</taxon>
        <taxon>Rhabditomorpha</taxon>
        <taxon>Strongyloidea</taxon>
        <taxon>Trichostrongylidae</taxon>
        <taxon>Trichostrongylus</taxon>
    </lineage>
</organism>
<proteinExistence type="predicted"/>
<dbReference type="Proteomes" id="UP001331761">
    <property type="component" value="Unassembled WGS sequence"/>
</dbReference>
<keyword evidence="2" id="KW-0732">Signal</keyword>
<sequence length="87" mass="10405">MWLYCFICLALIIGFHTEVVNAKWLDIIDNTTQSSPGRENDISNFVDTKDNYDFPRIKLLERSEQRRSMRIKNGTRYPRRPTRRLNV</sequence>
<comment type="caution">
    <text evidence="3">The sequence shown here is derived from an EMBL/GenBank/DDBJ whole genome shotgun (WGS) entry which is preliminary data.</text>
</comment>
<evidence type="ECO:0000313" key="5">
    <source>
        <dbReference type="Proteomes" id="UP001331761"/>
    </source>
</evidence>
<name>A0AAN8FG44_TRICO</name>
<dbReference type="EMBL" id="WIXE01009800">
    <property type="protein sequence ID" value="KAK5978112.1"/>
    <property type="molecule type" value="Genomic_DNA"/>
</dbReference>
<accession>A0AAN8FG44</accession>
<protein>
    <submittedName>
        <fullName evidence="3">Uncharacterized protein</fullName>
    </submittedName>
</protein>
<feature type="chain" id="PRO_5044710843" evidence="2">
    <location>
        <begin position="23"/>
        <end position="87"/>
    </location>
</feature>
<dbReference type="AlphaFoldDB" id="A0AAN8FG44"/>
<evidence type="ECO:0000313" key="4">
    <source>
        <dbReference type="EMBL" id="KAK5985152.1"/>
    </source>
</evidence>
<keyword evidence="5" id="KW-1185">Reference proteome</keyword>